<evidence type="ECO:0000256" key="1">
    <source>
        <dbReference type="SAM" id="MobiDB-lite"/>
    </source>
</evidence>
<dbReference type="Proteomes" id="UP000044602">
    <property type="component" value="Unassembled WGS sequence"/>
</dbReference>
<organism evidence="2 3">
    <name type="scientific">Verticillium longisporum</name>
    <name type="common">Verticillium dahliae var. longisporum</name>
    <dbReference type="NCBI Taxonomy" id="100787"/>
    <lineage>
        <taxon>Eukaryota</taxon>
        <taxon>Fungi</taxon>
        <taxon>Dikarya</taxon>
        <taxon>Ascomycota</taxon>
        <taxon>Pezizomycotina</taxon>
        <taxon>Sordariomycetes</taxon>
        <taxon>Hypocreomycetidae</taxon>
        <taxon>Glomerellales</taxon>
        <taxon>Plectosphaerellaceae</taxon>
        <taxon>Verticillium</taxon>
    </lineage>
</organism>
<feature type="non-terminal residue" evidence="2">
    <location>
        <position position="1"/>
    </location>
</feature>
<name>A0A0G4M9H2_VERLO</name>
<feature type="compositionally biased region" description="Basic and acidic residues" evidence="1">
    <location>
        <begin position="19"/>
        <end position="37"/>
    </location>
</feature>
<keyword evidence="3" id="KW-1185">Reference proteome</keyword>
<evidence type="ECO:0000313" key="2">
    <source>
        <dbReference type="EMBL" id="CRK30932.1"/>
    </source>
</evidence>
<reference evidence="2 3" key="1">
    <citation type="submission" date="2015-05" db="EMBL/GenBank/DDBJ databases">
        <authorList>
            <person name="Wang D.B."/>
            <person name="Wang M."/>
        </authorList>
    </citation>
    <scope>NUCLEOTIDE SEQUENCE [LARGE SCALE GENOMIC DNA]</scope>
    <source>
        <strain evidence="2">VL1</strain>
    </source>
</reference>
<gene>
    <name evidence="2" type="ORF">BN1708_018593</name>
</gene>
<feature type="compositionally biased region" description="Gly residues" evidence="1">
    <location>
        <begin position="38"/>
        <end position="50"/>
    </location>
</feature>
<protein>
    <submittedName>
        <fullName evidence="2">Uncharacterized protein</fullName>
    </submittedName>
</protein>
<proteinExistence type="predicted"/>
<accession>A0A0G4M9H2</accession>
<sequence>RLPPVAGRNALRRRAAARSSRDPECHGQARGTVERGYDGNGGRFGQGDQY</sequence>
<feature type="region of interest" description="Disordered" evidence="1">
    <location>
        <begin position="1"/>
        <end position="50"/>
    </location>
</feature>
<dbReference type="AlphaFoldDB" id="A0A0G4M9H2"/>
<dbReference type="EMBL" id="CVQH01021555">
    <property type="protein sequence ID" value="CRK30932.1"/>
    <property type="molecule type" value="Genomic_DNA"/>
</dbReference>
<evidence type="ECO:0000313" key="3">
    <source>
        <dbReference type="Proteomes" id="UP000044602"/>
    </source>
</evidence>